<name>A0A1G6Z758_9PSEU</name>
<protein>
    <submittedName>
        <fullName evidence="1">Uncharacterized protein</fullName>
    </submittedName>
</protein>
<sequence length="76" mass="8012">MNPMSTDHSDTDTVTVNLGPWVADVDRYATREGLSREAAVLALIRDALTTPRTNTVTGSVGGNVVQGRDIQGGLSL</sequence>
<proteinExistence type="predicted"/>
<accession>A0A1G6Z758</accession>
<organism evidence="1 2">
    <name type="scientific">Prauserella marina</name>
    <dbReference type="NCBI Taxonomy" id="530584"/>
    <lineage>
        <taxon>Bacteria</taxon>
        <taxon>Bacillati</taxon>
        <taxon>Actinomycetota</taxon>
        <taxon>Actinomycetes</taxon>
        <taxon>Pseudonocardiales</taxon>
        <taxon>Pseudonocardiaceae</taxon>
        <taxon>Prauserella</taxon>
    </lineage>
</organism>
<evidence type="ECO:0000313" key="1">
    <source>
        <dbReference type="EMBL" id="SDD98440.1"/>
    </source>
</evidence>
<gene>
    <name evidence="1" type="ORF">SAMN05421630_115161</name>
</gene>
<keyword evidence="2" id="KW-1185">Reference proteome</keyword>
<dbReference type="Proteomes" id="UP000199494">
    <property type="component" value="Unassembled WGS sequence"/>
</dbReference>
<dbReference type="EMBL" id="FMZE01000015">
    <property type="protein sequence ID" value="SDD98440.1"/>
    <property type="molecule type" value="Genomic_DNA"/>
</dbReference>
<dbReference type="AlphaFoldDB" id="A0A1G6Z758"/>
<evidence type="ECO:0000313" key="2">
    <source>
        <dbReference type="Proteomes" id="UP000199494"/>
    </source>
</evidence>
<dbReference type="STRING" id="530584.SAMN05421630_115161"/>
<reference evidence="1 2" key="1">
    <citation type="submission" date="2016-10" db="EMBL/GenBank/DDBJ databases">
        <authorList>
            <person name="de Groot N.N."/>
        </authorList>
    </citation>
    <scope>NUCLEOTIDE SEQUENCE [LARGE SCALE GENOMIC DNA]</scope>
    <source>
        <strain evidence="1 2">CGMCC 4.5506</strain>
    </source>
</reference>